<dbReference type="Gene3D" id="3.10.180.10">
    <property type="entry name" value="2,3-Dihydroxybiphenyl 1,2-Dioxygenase, domain 1"/>
    <property type="match status" value="1"/>
</dbReference>
<comment type="caution">
    <text evidence="1">The sequence shown here is derived from an EMBL/GenBank/DDBJ whole genome shotgun (WGS) entry which is preliminary data.</text>
</comment>
<evidence type="ECO:0000313" key="2">
    <source>
        <dbReference type="Proteomes" id="UP000862426"/>
    </source>
</evidence>
<dbReference type="Proteomes" id="UP000862426">
    <property type="component" value="Unassembled WGS sequence"/>
</dbReference>
<name>A0A9C7V0Q5_CITAM</name>
<dbReference type="AlphaFoldDB" id="A0A9C7V0Q5"/>
<sequence length="148" mass="16455">MKNEHPGVDVLFVAGFGPITRNTEASSAFYESTLGLPVKPMEGNEQYLFTELDTLDGVKHFALWPLAQAAYSCFGHEQWPSDLPVPQAWVEFEVRDIDTATQALLDQGYTLLVASRMEPWGQTVTRLLSPEGILTGVTITPWLRSKVT</sequence>
<reference evidence="1" key="2">
    <citation type="submission" date="2022-05" db="EMBL/GenBank/DDBJ databases">
        <authorList>
            <consortium name="NCBI Pathogen Detection Project"/>
        </authorList>
    </citation>
    <scope>NUCLEOTIDE SEQUENCE</scope>
    <source>
        <strain evidence="1">CAV1698</strain>
    </source>
</reference>
<evidence type="ECO:0000313" key="1">
    <source>
        <dbReference type="EMBL" id="HCD1253674.1"/>
    </source>
</evidence>
<dbReference type="EMBL" id="DACYAJ020000001">
    <property type="protein sequence ID" value="HCD1253674.1"/>
    <property type="molecule type" value="Genomic_DNA"/>
</dbReference>
<reference evidence="1" key="1">
    <citation type="journal article" date="2018" name="Genome Biol.">
        <title>SKESA: strategic k-mer extension for scrupulous assemblies.</title>
        <authorList>
            <person name="Souvorov A."/>
            <person name="Agarwala R."/>
            <person name="Lipman D.J."/>
        </authorList>
    </citation>
    <scope>NUCLEOTIDE SEQUENCE</scope>
    <source>
        <strain evidence="1">CAV1698</strain>
    </source>
</reference>
<dbReference type="SUPFAM" id="SSF54593">
    <property type="entry name" value="Glyoxalase/Bleomycin resistance protein/Dihydroxybiphenyl dioxygenase"/>
    <property type="match status" value="1"/>
</dbReference>
<gene>
    <name evidence="1" type="ORF">JD854_RS01175</name>
</gene>
<protein>
    <submittedName>
        <fullName evidence="1">Glyoxalase</fullName>
    </submittedName>
</protein>
<accession>A0A9C7V0Q5</accession>
<organism evidence="1 2">
    <name type="scientific">Citrobacter amalonaticus</name>
    <dbReference type="NCBI Taxonomy" id="35703"/>
    <lineage>
        <taxon>Bacteria</taxon>
        <taxon>Pseudomonadati</taxon>
        <taxon>Pseudomonadota</taxon>
        <taxon>Gammaproteobacteria</taxon>
        <taxon>Enterobacterales</taxon>
        <taxon>Enterobacteriaceae</taxon>
        <taxon>Citrobacter</taxon>
    </lineage>
</organism>
<proteinExistence type="predicted"/>
<dbReference type="InterPro" id="IPR029068">
    <property type="entry name" value="Glyas_Bleomycin-R_OHBP_Dase"/>
</dbReference>